<name>A0ACC2S2X1_9FUNG</name>
<proteinExistence type="predicted"/>
<protein>
    <submittedName>
        <fullName evidence="1">Uncharacterized protein</fullName>
    </submittedName>
</protein>
<accession>A0ACC2S2X1</accession>
<evidence type="ECO:0000313" key="1">
    <source>
        <dbReference type="EMBL" id="KAJ9056645.1"/>
    </source>
</evidence>
<evidence type="ECO:0000313" key="2">
    <source>
        <dbReference type="Proteomes" id="UP001165960"/>
    </source>
</evidence>
<comment type="caution">
    <text evidence="1">The sequence shown here is derived from an EMBL/GenBank/DDBJ whole genome shotgun (WGS) entry which is preliminary data.</text>
</comment>
<dbReference type="Proteomes" id="UP001165960">
    <property type="component" value="Unassembled WGS sequence"/>
</dbReference>
<gene>
    <name evidence="1" type="ORF">DSO57_1030843</name>
</gene>
<keyword evidence="2" id="KW-1185">Reference proteome</keyword>
<dbReference type="EMBL" id="QTSX02005896">
    <property type="protein sequence ID" value="KAJ9056645.1"/>
    <property type="molecule type" value="Genomic_DNA"/>
</dbReference>
<sequence>MSVPVSAPSLPEGASQYSWYSEKDLSISIVDNIACLLGLLPSKAPYLVYISLVVGNLVSQITQMATVLFQGGAVYYKNVV</sequence>
<organism evidence="1 2">
    <name type="scientific">Entomophthora muscae</name>
    <dbReference type="NCBI Taxonomy" id="34485"/>
    <lineage>
        <taxon>Eukaryota</taxon>
        <taxon>Fungi</taxon>
        <taxon>Fungi incertae sedis</taxon>
        <taxon>Zoopagomycota</taxon>
        <taxon>Entomophthoromycotina</taxon>
        <taxon>Entomophthoromycetes</taxon>
        <taxon>Entomophthorales</taxon>
        <taxon>Entomophthoraceae</taxon>
        <taxon>Entomophthora</taxon>
    </lineage>
</organism>
<reference evidence="1" key="1">
    <citation type="submission" date="2022-04" db="EMBL/GenBank/DDBJ databases">
        <title>Genome of the entomopathogenic fungus Entomophthora muscae.</title>
        <authorList>
            <person name="Elya C."/>
            <person name="Lovett B.R."/>
            <person name="Lee E."/>
            <person name="Macias A.M."/>
            <person name="Hajek A.E."/>
            <person name="De Bivort B.L."/>
            <person name="Kasson M.T."/>
            <person name="De Fine Licht H.H."/>
            <person name="Stajich J.E."/>
        </authorList>
    </citation>
    <scope>NUCLEOTIDE SEQUENCE</scope>
    <source>
        <strain evidence="1">Berkeley</strain>
    </source>
</reference>